<dbReference type="Gene3D" id="3.10.105.10">
    <property type="entry name" value="Dipeptide-binding Protein, Domain 3"/>
    <property type="match status" value="2"/>
</dbReference>
<accession>A0A1I0NKB3</accession>
<dbReference type="GO" id="GO:0015833">
    <property type="term" value="P:peptide transport"/>
    <property type="evidence" value="ECO:0007669"/>
    <property type="project" value="TreeGrafter"/>
</dbReference>
<keyword evidence="3" id="KW-0732">Signal</keyword>
<comment type="similarity">
    <text evidence="1">Belongs to the bacterial solute-binding protein 5 family.</text>
</comment>
<dbReference type="Pfam" id="PF00496">
    <property type="entry name" value="SBP_bac_5"/>
    <property type="match status" value="1"/>
</dbReference>
<dbReference type="OrthoDB" id="37176at2157"/>
<dbReference type="Gene3D" id="3.40.190.10">
    <property type="entry name" value="Periplasmic binding protein-like II"/>
    <property type="match status" value="1"/>
</dbReference>
<evidence type="ECO:0000256" key="1">
    <source>
        <dbReference type="ARBA" id="ARBA00005695"/>
    </source>
</evidence>
<evidence type="ECO:0000259" key="4">
    <source>
        <dbReference type="Pfam" id="PF00496"/>
    </source>
</evidence>
<dbReference type="EMBL" id="FOIS01000002">
    <property type="protein sequence ID" value="SEW01623.1"/>
    <property type="molecule type" value="Genomic_DNA"/>
</dbReference>
<name>A0A1I0NKB3_9EURY</name>
<reference evidence="6" key="1">
    <citation type="submission" date="2016-10" db="EMBL/GenBank/DDBJ databases">
        <authorList>
            <person name="Varghese N."/>
        </authorList>
    </citation>
    <scope>NUCLEOTIDE SEQUENCE [LARGE SCALE GENOMIC DNA]</scope>
    <source>
        <strain evidence="6">CGMCC 1.12284</strain>
    </source>
</reference>
<dbReference type="RefSeq" id="WP_081985415.1">
    <property type="nucleotide sequence ID" value="NZ_FOIS01000002.1"/>
</dbReference>
<evidence type="ECO:0000313" key="5">
    <source>
        <dbReference type="EMBL" id="SEW01623.1"/>
    </source>
</evidence>
<dbReference type="SUPFAM" id="SSF53850">
    <property type="entry name" value="Periplasmic binding protein-like II"/>
    <property type="match status" value="2"/>
</dbReference>
<sequence>MAGNSVGPGEGGRLDRRSLLQRAGAAVVAGAAGCITPNTEVEADGPAEELLQKGFDAAGIEPPFETTIAITSDDERMQFAQLFETALENTGFFDVSIDQREFGSYLDLLTAAADEGENAMFVMSWTGGWDPDDYVNMLFHSDNHAPDGFNVNHYANDTVDEYIDAALEETSRDERVGIYRDLQEELVADAPAAFVRFRESAHVWNDDVVADWRTYPLRPGSYYAVYAPWAGVSTDIADGDEFVGDLDSDVTAYDPVRMNDTASSQATALVYEQLVGIDFDGEVRPMLADEWERLDATTYRFSLREGVRFHNGEELTAAHVEGSLERYEGTPRETDVYDWYESATIVDDYTVDIECWREYGPLEQSLFNVPIVPMAAIDGDHDLESAPIGTGPYRFVEHRSADHWRLERFDDHWFQGDGSVPETPPIETVTLEIVTERASRQGALEAGNVHCSPDVPAASLASFERDDAYGVDRRVGGGFDAVIYPLYCDPFTERAVRRGCTMLLPREQILETVYDGIGEVAYTPISPLLEGYTDESFRESIAETYVRPN</sequence>
<dbReference type="STRING" id="1202768.SAMN05216285_1809"/>
<dbReference type="PANTHER" id="PTHR30290:SF9">
    <property type="entry name" value="OLIGOPEPTIDE-BINDING PROTEIN APPA"/>
    <property type="match status" value="1"/>
</dbReference>
<evidence type="ECO:0000256" key="3">
    <source>
        <dbReference type="ARBA" id="ARBA00022729"/>
    </source>
</evidence>
<dbReference type="InterPro" id="IPR039424">
    <property type="entry name" value="SBP_5"/>
</dbReference>
<dbReference type="PANTHER" id="PTHR30290">
    <property type="entry name" value="PERIPLASMIC BINDING COMPONENT OF ABC TRANSPORTER"/>
    <property type="match status" value="1"/>
</dbReference>
<dbReference type="InterPro" id="IPR000914">
    <property type="entry name" value="SBP_5_dom"/>
</dbReference>
<dbReference type="Proteomes" id="UP000183275">
    <property type="component" value="Unassembled WGS sequence"/>
</dbReference>
<feature type="domain" description="Solute-binding protein family 5" evidence="4">
    <location>
        <begin position="282"/>
        <end position="536"/>
    </location>
</feature>
<dbReference type="CDD" id="cd00995">
    <property type="entry name" value="PBP2_NikA_DppA_OppA_like"/>
    <property type="match status" value="1"/>
</dbReference>
<protein>
    <submittedName>
        <fullName evidence="5">Peptide/nickel transport system substrate-binding protein</fullName>
    </submittedName>
</protein>
<dbReference type="eggNOG" id="arCOG01534">
    <property type="taxonomic scope" value="Archaea"/>
</dbReference>
<dbReference type="GO" id="GO:1904680">
    <property type="term" value="F:peptide transmembrane transporter activity"/>
    <property type="evidence" value="ECO:0007669"/>
    <property type="project" value="TreeGrafter"/>
</dbReference>
<dbReference type="InterPro" id="IPR006311">
    <property type="entry name" value="TAT_signal"/>
</dbReference>
<evidence type="ECO:0000313" key="6">
    <source>
        <dbReference type="Proteomes" id="UP000183275"/>
    </source>
</evidence>
<evidence type="ECO:0000256" key="2">
    <source>
        <dbReference type="ARBA" id="ARBA00022448"/>
    </source>
</evidence>
<organism evidence="5 6">
    <name type="scientific">Natrinema salifodinae</name>
    <dbReference type="NCBI Taxonomy" id="1202768"/>
    <lineage>
        <taxon>Archaea</taxon>
        <taxon>Methanobacteriati</taxon>
        <taxon>Methanobacteriota</taxon>
        <taxon>Stenosarchaea group</taxon>
        <taxon>Halobacteria</taxon>
        <taxon>Halobacteriales</taxon>
        <taxon>Natrialbaceae</taxon>
        <taxon>Natrinema</taxon>
    </lineage>
</organism>
<dbReference type="AlphaFoldDB" id="A0A1I0NKB3"/>
<gene>
    <name evidence="5" type="ORF">SAMN05216285_1809</name>
</gene>
<proteinExistence type="inferred from homology"/>
<dbReference type="PROSITE" id="PS51318">
    <property type="entry name" value="TAT"/>
    <property type="match status" value="1"/>
</dbReference>
<keyword evidence="6" id="KW-1185">Reference proteome</keyword>
<keyword evidence="2" id="KW-0813">Transport</keyword>